<name>A0ABT0XC94_9ACTN</name>
<feature type="compositionally biased region" description="Polar residues" evidence="1">
    <location>
        <begin position="39"/>
        <end position="54"/>
    </location>
</feature>
<comment type="caution">
    <text evidence="2">The sequence shown here is derived from an EMBL/GenBank/DDBJ whole genome shotgun (WGS) entry which is preliminary data.</text>
</comment>
<evidence type="ECO:0000313" key="2">
    <source>
        <dbReference type="EMBL" id="MCM2580148.1"/>
    </source>
</evidence>
<protein>
    <recommendedName>
        <fullName evidence="4">Transposase</fullName>
    </recommendedName>
</protein>
<feature type="region of interest" description="Disordered" evidence="1">
    <location>
        <begin position="32"/>
        <end position="54"/>
    </location>
</feature>
<evidence type="ECO:0000313" key="3">
    <source>
        <dbReference type="Proteomes" id="UP001167160"/>
    </source>
</evidence>
<reference evidence="2" key="1">
    <citation type="journal article" date="2023" name="Int. J. Syst. Evol. Microbiol.">
        <title>Streptomyces meridianus sp. nov. isolated from brackish water of the Tagus estuary in Alcochete, Portugal.</title>
        <authorList>
            <person name="Santos J.D.N."/>
            <person name="Klimek D."/>
            <person name="Calusinska M."/>
            <person name="Lobo Da Cunha A."/>
            <person name="Catita J."/>
            <person name="Goncalves H."/>
            <person name="Gonzalez I."/>
            <person name="Reyes F."/>
            <person name="Lage O.M."/>
        </authorList>
    </citation>
    <scope>NUCLEOTIDE SEQUENCE</scope>
    <source>
        <strain evidence="2">MTZ3.1</strain>
    </source>
</reference>
<evidence type="ECO:0000256" key="1">
    <source>
        <dbReference type="SAM" id="MobiDB-lite"/>
    </source>
</evidence>
<keyword evidence="3" id="KW-1185">Reference proteome</keyword>
<dbReference type="InterPro" id="IPR010921">
    <property type="entry name" value="Trp_repressor/repl_initiator"/>
</dbReference>
<organism evidence="2 3">
    <name type="scientific">Streptomyces meridianus</name>
    <dbReference type="NCBI Taxonomy" id="2938945"/>
    <lineage>
        <taxon>Bacteria</taxon>
        <taxon>Bacillati</taxon>
        <taxon>Actinomycetota</taxon>
        <taxon>Actinomycetes</taxon>
        <taxon>Kitasatosporales</taxon>
        <taxon>Streptomycetaceae</taxon>
        <taxon>Streptomyces</taxon>
    </lineage>
</organism>
<evidence type="ECO:0008006" key="4">
    <source>
        <dbReference type="Google" id="ProtNLM"/>
    </source>
</evidence>
<sequence length="54" mass="5564">MPKPPVLPAEEKVRIVLSILAGEVTVAEVARRAKVSDPTPGTGSASSRSRVGPV</sequence>
<dbReference type="RefSeq" id="WP_251418713.1">
    <property type="nucleotide sequence ID" value="NZ_JAMQGM010000052.1"/>
</dbReference>
<dbReference type="Proteomes" id="UP001167160">
    <property type="component" value="Unassembled WGS sequence"/>
</dbReference>
<accession>A0ABT0XC94</accession>
<dbReference type="SUPFAM" id="SSF48295">
    <property type="entry name" value="TrpR-like"/>
    <property type="match status" value="1"/>
</dbReference>
<proteinExistence type="predicted"/>
<dbReference type="EMBL" id="JAMQGM010000052">
    <property type="protein sequence ID" value="MCM2580148.1"/>
    <property type="molecule type" value="Genomic_DNA"/>
</dbReference>
<gene>
    <name evidence="2" type="ORF">M1E25_22840</name>
</gene>